<comment type="subcellular location">
    <subcellularLocation>
        <location evidence="2">Cytoplasm</location>
    </subcellularLocation>
    <subcellularLocation>
        <location evidence="1">Nucleus</location>
    </subcellularLocation>
</comment>
<dbReference type="PANTHER" id="PTHR15651">
    <property type="entry name" value="ARMADILLO REPEAT-CONTAINING PROTEIN 8"/>
    <property type="match status" value="1"/>
</dbReference>
<dbReference type="Proteomes" id="UP000887569">
    <property type="component" value="Unplaced"/>
</dbReference>
<evidence type="ECO:0000256" key="3">
    <source>
        <dbReference type="ARBA" id="ARBA00022490"/>
    </source>
</evidence>
<dbReference type="GO" id="GO:0034657">
    <property type="term" value="C:GID complex"/>
    <property type="evidence" value="ECO:0007669"/>
    <property type="project" value="TreeGrafter"/>
</dbReference>
<protein>
    <submittedName>
        <fullName evidence="7 8">Armadillo repeat-containing protein 8</fullName>
    </submittedName>
</protein>
<dbReference type="Gene3D" id="1.25.10.10">
    <property type="entry name" value="Leucine-rich Repeat Variant"/>
    <property type="match status" value="3"/>
</dbReference>
<dbReference type="GO" id="GO:0005737">
    <property type="term" value="C:cytoplasm"/>
    <property type="evidence" value="ECO:0007669"/>
    <property type="project" value="UniProtKB-SubCell"/>
</dbReference>
<keyword evidence="6" id="KW-1185">Reference proteome</keyword>
<keyword evidence="3" id="KW-0963">Cytoplasm</keyword>
<reference evidence="7 8" key="1">
    <citation type="submission" date="2022-11" db="UniProtKB">
        <authorList>
            <consortium name="WormBaseParasite"/>
        </authorList>
    </citation>
    <scope>IDENTIFICATION</scope>
</reference>
<dbReference type="InterPro" id="IPR011989">
    <property type="entry name" value="ARM-like"/>
</dbReference>
<keyword evidence="5" id="KW-0539">Nucleus</keyword>
<dbReference type="InterPro" id="IPR016024">
    <property type="entry name" value="ARM-type_fold"/>
</dbReference>
<sequence>MEEEDVVDQLNGALKNTCGAHELSSVLDELKYLTYGNKRRKRELLSRSAFKSLVELFENVTTLDTHRESIFNILSSLLKSAESAVDDAIAERVFRLCFSYVNNERLSVSALRAASSLLRYPLPAFVVNTLIADQSDTMLTALLSQTSTTKAFFVLKILSCLIQERQIMEKLVTLGVSEMIYSRLLSDDLQEVEWVLQCLLHILPDYSSSQQKLWQDAAVVARMNALAGPFFPARIQVAAVRCLLYGVQAKSLKKEEVLKGCLLSLLRCCRCTEDEQKRAEAVGLLSLALSLRDTPSQDEDSRYLKEMFICVLPTASSSPENPSIDAVLQSNALLVISQLLLNSEHSRTSVQSSQVNAAASRISRSNPPQQVKSLLRALHALSRSVHHLKTTFDNKHFVEFVVDCLLNESDSEFLTLATSLIANLSLHFCSARSFLMDAVAPLSALAQRNKNPSITLNAVWALMNLSCQSTAAVKLSILGHFASAEALTLLSDGDEYLFAKMLSLYRNLYCQDASMREPADILGALSEQSYKNAPSVLEMIKRAFESHFSAHTKEIALNLLANVCAVPSCQMMVVNDEILIACVMNELRSVESIAHIGAVLAIYNLLSGDERTRRNVQPLLANSALPHLLSHIHRTNPPHNVHLIRRVNDTIRQLLG</sequence>
<evidence type="ECO:0000256" key="5">
    <source>
        <dbReference type="ARBA" id="ARBA00023242"/>
    </source>
</evidence>
<evidence type="ECO:0000256" key="2">
    <source>
        <dbReference type="ARBA" id="ARBA00004496"/>
    </source>
</evidence>
<proteinExistence type="predicted"/>
<dbReference type="InterPro" id="IPR038739">
    <property type="entry name" value="ARMC8/Vid28"/>
</dbReference>
<evidence type="ECO:0000313" key="6">
    <source>
        <dbReference type="Proteomes" id="UP000887569"/>
    </source>
</evidence>
<evidence type="ECO:0000313" key="7">
    <source>
        <dbReference type="WBParaSite" id="PgR051X_g060_t01"/>
    </source>
</evidence>
<dbReference type="AlphaFoldDB" id="A0A915BRN3"/>
<evidence type="ECO:0000256" key="1">
    <source>
        <dbReference type="ARBA" id="ARBA00004123"/>
    </source>
</evidence>
<keyword evidence="4" id="KW-0677">Repeat</keyword>
<evidence type="ECO:0000256" key="4">
    <source>
        <dbReference type="ARBA" id="ARBA00022737"/>
    </source>
</evidence>
<dbReference type="WBParaSite" id="PgR051X_g060_t02">
    <property type="protein sequence ID" value="PgR051X_g060_t02"/>
    <property type="gene ID" value="PgR051X_g060"/>
</dbReference>
<evidence type="ECO:0000313" key="8">
    <source>
        <dbReference type="WBParaSite" id="PgR051X_g060_t02"/>
    </source>
</evidence>
<dbReference type="GO" id="GO:0005634">
    <property type="term" value="C:nucleus"/>
    <property type="evidence" value="ECO:0007669"/>
    <property type="project" value="UniProtKB-SubCell"/>
</dbReference>
<dbReference type="WBParaSite" id="PgR051X_g060_t01">
    <property type="protein sequence ID" value="PgR051X_g060_t01"/>
    <property type="gene ID" value="PgR051X_g060"/>
</dbReference>
<dbReference type="SUPFAM" id="SSF48371">
    <property type="entry name" value="ARM repeat"/>
    <property type="match status" value="2"/>
</dbReference>
<dbReference type="GO" id="GO:0043161">
    <property type="term" value="P:proteasome-mediated ubiquitin-dependent protein catabolic process"/>
    <property type="evidence" value="ECO:0007669"/>
    <property type="project" value="TreeGrafter"/>
</dbReference>
<organism evidence="6 8">
    <name type="scientific">Parascaris univalens</name>
    <name type="common">Nematode worm</name>
    <dbReference type="NCBI Taxonomy" id="6257"/>
    <lineage>
        <taxon>Eukaryota</taxon>
        <taxon>Metazoa</taxon>
        <taxon>Ecdysozoa</taxon>
        <taxon>Nematoda</taxon>
        <taxon>Chromadorea</taxon>
        <taxon>Rhabditida</taxon>
        <taxon>Spirurina</taxon>
        <taxon>Ascaridomorpha</taxon>
        <taxon>Ascaridoidea</taxon>
        <taxon>Ascarididae</taxon>
        <taxon>Parascaris</taxon>
    </lineage>
</organism>
<name>A0A915BRN3_PARUN</name>
<dbReference type="PANTHER" id="PTHR15651:SF7">
    <property type="entry name" value="ARMADILLO REPEAT-CONTAINING PROTEIN 8"/>
    <property type="match status" value="1"/>
</dbReference>
<accession>A0A915BRN3</accession>